<evidence type="ECO:0000256" key="4">
    <source>
        <dbReference type="ARBA" id="ARBA00012552"/>
    </source>
</evidence>
<keyword evidence="19" id="KW-1185">Reference proteome</keyword>
<dbReference type="STRING" id="1330018.A0A167PL54"/>
<feature type="compositionally biased region" description="Basic residues" evidence="14">
    <location>
        <begin position="881"/>
        <end position="891"/>
    </location>
</feature>
<gene>
    <name evidence="18" type="ORF">CALVIDRAFT_596511</name>
</gene>
<dbReference type="InterPro" id="IPR011545">
    <property type="entry name" value="DEAD/DEAH_box_helicase_dom"/>
</dbReference>
<comment type="similarity">
    <text evidence="3">Belongs to the DEAD box helicase family. DDX54/DBP10 subfamily.</text>
</comment>
<evidence type="ECO:0000256" key="6">
    <source>
        <dbReference type="ARBA" id="ARBA00022741"/>
    </source>
</evidence>
<evidence type="ECO:0000256" key="10">
    <source>
        <dbReference type="ARBA" id="ARBA00022884"/>
    </source>
</evidence>
<comment type="catalytic activity">
    <reaction evidence="12">
        <text>ATP + H2O = ADP + phosphate + H(+)</text>
        <dbReference type="Rhea" id="RHEA:13065"/>
        <dbReference type="ChEBI" id="CHEBI:15377"/>
        <dbReference type="ChEBI" id="CHEBI:15378"/>
        <dbReference type="ChEBI" id="CHEBI:30616"/>
        <dbReference type="ChEBI" id="CHEBI:43474"/>
        <dbReference type="ChEBI" id="CHEBI:456216"/>
        <dbReference type="EC" id="3.6.4.13"/>
    </reaction>
</comment>
<evidence type="ECO:0000256" key="12">
    <source>
        <dbReference type="ARBA" id="ARBA00047984"/>
    </source>
</evidence>
<evidence type="ECO:0000256" key="11">
    <source>
        <dbReference type="ARBA" id="ARBA00023242"/>
    </source>
</evidence>
<dbReference type="EMBL" id="KV417274">
    <property type="protein sequence ID" value="KZO98912.1"/>
    <property type="molecule type" value="Genomic_DNA"/>
</dbReference>
<dbReference type="SMART" id="SM00490">
    <property type="entry name" value="HELICc"/>
    <property type="match status" value="1"/>
</dbReference>
<name>A0A167PL54_CALVF</name>
<evidence type="ECO:0000256" key="5">
    <source>
        <dbReference type="ARBA" id="ARBA00022517"/>
    </source>
</evidence>
<feature type="region of interest" description="Disordered" evidence="14">
    <location>
        <begin position="652"/>
        <end position="672"/>
    </location>
</feature>
<dbReference type="PANTHER" id="PTHR47959">
    <property type="entry name" value="ATP-DEPENDENT RNA HELICASE RHLE-RELATED"/>
    <property type="match status" value="1"/>
</dbReference>
<evidence type="ECO:0000313" key="18">
    <source>
        <dbReference type="EMBL" id="KZO98912.1"/>
    </source>
</evidence>
<dbReference type="PROSITE" id="PS51195">
    <property type="entry name" value="Q_MOTIF"/>
    <property type="match status" value="1"/>
</dbReference>
<dbReference type="GO" id="GO:0003723">
    <property type="term" value="F:RNA binding"/>
    <property type="evidence" value="ECO:0007669"/>
    <property type="project" value="UniProtKB-KW"/>
</dbReference>
<evidence type="ECO:0000256" key="9">
    <source>
        <dbReference type="ARBA" id="ARBA00022840"/>
    </source>
</evidence>
<feature type="domain" description="DEAD-box RNA helicase Q" evidence="17">
    <location>
        <begin position="112"/>
        <end position="140"/>
    </location>
</feature>
<dbReference type="Proteomes" id="UP000076738">
    <property type="component" value="Unassembled WGS sequence"/>
</dbReference>
<dbReference type="GO" id="GO:0005524">
    <property type="term" value="F:ATP binding"/>
    <property type="evidence" value="ECO:0007669"/>
    <property type="project" value="UniProtKB-KW"/>
</dbReference>
<dbReference type="GO" id="GO:0005730">
    <property type="term" value="C:nucleolus"/>
    <property type="evidence" value="ECO:0007669"/>
    <property type="project" value="UniProtKB-SubCell"/>
</dbReference>
<feature type="compositionally biased region" description="Basic and acidic residues" evidence="14">
    <location>
        <begin position="893"/>
        <end position="909"/>
    </location>
</feature>
<dbReference type="GO" id="GO:0010467">
    <property type="term" value="P:gene expression"/>
    <property type="evidence" value="ECO:0007669"/>
    <property type="project" value="UniProtKB-ARBA"/>
</dbReference>
<dbReference type="InterPro" id="IPR001650">
    <property type="entry name" value="Helicase_C-like"/>
</dbReference>
<dbReference type="GO" id="GO:0016887">
    <property type="term" value="F:ATP hydrolysis activity"/>
    <property type="evidence" value="ECO:0007669"/>
    <property type="project" value="RHEA"/>
</dbReference>
<keyword evidence="6" id="KW-0547">Nucleotide-binding</keyword>
<dbReference type="GO" id="GO:0003724">
    <property type="term" value="F:RNA helicase activity"/>
    <property type="evidence" value="ECO:0007669"/>
    <property type="project" value="UniProtKB-EC"/>
</dbReference>
<evidence type="ECO:0000313" key="19">
    <source>
        <dbReference type="Proteomes" id="UP000076738"/>
    </source>
</evidence>
<comment type="subcellular location">
    <subcellularLocation>
        <location evidence="2">Nucleus</location>
    </subcellularLocation>
</comment>
<dbReference type="GO" id="GO:0042254">
    <property type="term" value="P:ribosome biogenesis"/>
    <property type="evidence" value="ECO:0007669"/>
    <property type="project" value="UniProtKB-KW"/>
</dbReference>
<reference evidence="18 19" key="1">
    <citation type="journal article" date="2016" name="Mol. Biol. Evol.">
        <title>Comparative Genomics of Early-Diverging Mushroom-Forming Fungi Provides Insights into the Origins of Lignocellulose Decay Capabilities.</title>
        <authorList>
            <person name="Nagy L.G."/>
            <person name="Riley R."/>
            <person name="Tritt A."/>
            <person name="Adam C."/>
            <person name="Daum C."/>
            <person name="Floudas D."/>
            <person name="Sun H."/>
            <person name="Yadav J.S."/>
            <person name="Pangilinan J."/>
            <person name="Larsson K.H."/>
            <person name="Matsuura K."/>
            <person name="Barry K."/>
            <person name="Labutti K."/>
            <person name="Kuo R."/>
            <person name="Ohm R.A."/>
            <person name="Bhattacharya S.S."/>
            <person name="Shirouzu T."/>
            <person name="Yoshinaga Y."/>
            <person name="Martin F.M."/>
            <person name="Grigoriev I.V."/>
            <person name="Hibbett D.S."/>
        </authorList>
    </citation>
    <scope>NUCLEOTIDE SEQUENCE [LARGE SCALE GENOMIC DNA]</scope>
    <source>
        <strain evidence="18 19">TUFC12733</strain>
    </source>
</reference>
<feature type="domain" description="Helicase ATP-binding" evidence="15">
    <location>
        <begin position="145"/>
        <end position="333"/>
    </location>
</feature>
<feature type="compositionally biased region" description="Basic residues" evidence="14">
    <location>
        <begin position="910"/>
        <end position="926"/>
    </location>
</feature>
<feature type="compositionally biased region" description="Basic and acidic residues" evidence="14">
    <location>
        <begin position="831"/>
        <end position="858"/>
    </location>
</feature>
<proteinExistence type="inferred from homology"/>
<keyword evidence="9" id="KW-0067">ATP-binding</keyword>
<dbReference type="AlphaFoldDB" id="A0A167PL54"/>
<dbReference type="SUPFAM" id="SSF52540">
    <property type="entry name" value="P-loop containing nucleoside triphosphate hydrolases"/>
    <property type="match status" value="1"/>
</dbReference>
<sequence length="926" mass="102162">MVDRKRRRPSESPADDSGSEEAGWVSFGDEDDVDIADALIKSKPAKRQKVSKPAPSLRDNDDNEPGEIDAEDDEDEFIANLMVKHNVKAGTEVVKNAKSKKGNVSKGAVGGGSFQSMGLRPPLLRALLVRGFQHPTPIQRLAIPALLSAPPRDLVGMARTGSGKTLAYLVPLLQRLGGRHQTTFGARALVLIPTRELALQILKVGKDLSRGWLSGDKEGGEGDKASLALRWGLIVGGEGLDEQFEMITNNPDVIIATPGRLLHLVVEMNLDLKSISYVVFDEADRLFEQGFATALHEILHRLPTNRQTLLFSATLPSTLVEFTKAGLQDPKFVRLDAESKISSDLKVAFFRVRQAEKDAALMALLKEVLKIPLGENEIKEGKGKADGTAPRQSLIFAATKHHVEYLANLLEAAGYSVSHIYGSLDQMARTLQMARFRKGVTNLLVVTDVAARGIDIPVLENVINYDFPAGARVFVHRVGRTARAGRKGWAWSLITNTDLPYALDLQLFLGRPLKGTAPDESTYTTSLVYGTVPRDVLDDEIENLKRLEEDRHVHLPGLREIMRRGQGLYERSKSKASHSSYERAKQLVKSEGEGKIHPIFGRPEEFQGSTSKAALMKAIASFKPQETVFEIGSRGKTPGATVMKVRRTALSKAQRRLAGPSTEEHEEGEDHVEITEEAFEDEDEEDEPILAGPKQGKFQDPEFYMSHYQKDAISEKGYSLRDGASFLEQARTATFDLTGDEALTGRQRHGSQLNWDKKKKKFVKGNGEGADNMKILKTESGARLPATYRSGRFDEWKAKNKTSLPRIGEAEPENARRGGSSSCGRKFKHHGTTEAKPLDPKHVNYERKLRQAKKKEGGEAEGPDAGSPGKRGGKPGSKPGKNPRFKGKPVGRVKTELKTAQQIRKDRQVASRKKERNARPSRKGKH</sequence>
<evidence type="ECO:0000259" key="17">
    <source>
        <dbReference type="PROSITE" id="PS51195"/>
    </source>
</evidence>
<dbReference type="InterPro" id="IPR000629">
    <property type="entry name" value="RNA-helicase_DEAD-box_CS"/>
</dbReference>
<dbReference type="EC" id="3.6.4.13" evidence="4"/>
<dbReference type="SMART" id="SM01123">
    <property type="entry name" value="DBP10CT"/>
    <property type="match status" value="1"/>
</dbReference>
<dbReference type="InterPro" id="IPR014014">
    <property type="entry name" value="RNA_helicase_DEAD_Q_motif"/>
</dbReference>
<protein>
    <recommendedName>
        <fullName evidence="4">RNA helicase</fullName>
        <ecNumber evidence="4">3.6.4.13</ecNumber>
    </recommendedName>
</protein>
<dbReference type="PROSITE" id="PS51194">
    <property type="entry name" value="HELICASE_CTER"/>
    <property type="match status" value="1"/>
</dbReference>
<dbReference type="Pfam" id="PF00271">
    <property type="entry name" value="Helicase_C"/>
    <property type="match status" value="1"/>
</dbReference>
<keyword evidence="8 18" id="KW-0347">Helicase</keyword>
<feature type="region of interest" description="Disordered" evidence="14">
    <location>
        <begin position="782"/>
        <end position="926"/>
    </location>
</feature>
<evidence type="ECO:0000256" key="7">
    <source>
        <dbReference type="ARBA" id="ARBA00022801"/>
    </source>
</evidence>
<organism evidence="18 19">
    <name type="scientific">Calocera viscosa (strain TUFC12733)</name>
    <dbReference type="NCBI Taxonomy" id="1330018"/>
    <lineage>
        <taxon>Eukaryota</taxon>
        <taxon>Fungi</taxon>
        <taxon>Dikarya</taxon>
        <taxon>Basidiomycota</taxon>
        <taxon>Agaricomycotina</taxon>
        <taxon>Dacrymycetes</taxon>
        <taxon>Dacrymycetales</taxon>
        <taxon>Dacrymycetaceae</taxon>
        <taxon>Calocera</taxon>
    </lineage>
</organism>
<dbReference type="SMART" id="SM00487">
    <property type="entry name" value="DEXDc"/>
    <property type="match status" value="1"/>
</dbReference>
<feature type="domain" description="Helicase C-terminal" evidence="16">
    <location>
        <begin position="364"/>
        <end position="524"/>
    </location>
</feature>
<evidence type="ECO:0000259" key="16">
    <source>
        <dbReference type="PROSITE" id="PS51194"/>
    </source>
</evidence>
<dbReference type="InterPro" id="IPR027417">
    <property type="entry name" value="P-loop_NTPase"/>
</dbReference>
<comment type="function">
    <text evidence="1">ATP-binding RNA helicase involved in the biogenesis of 60S ribosomal subunits and is required for the normal formation of 25S and 5.8S rRNAs.</text>
</comment>
<dbReference type="Pfam" id="PF00270">
    <property type="entry name" value="DEAD"/>
    <property type="match status" value="1"/>
</dbReference>
<dbReference type="CDD" id="cd18787">
    <property type="entry name" value="SF2_C_DEAD"/>
    <property type="match status" value="1"/>
</dbReference>
<keyword evidence="11" id="KW-0539">Nucleus</keyword>
<evidence type="ECO:0000256" key="1">
    <source>
        <dbReference type="ARBA" id="ARBA00003706"/>
    </source>
</evidence>
<dbReference type="InterPro" id="IPR014001">
    <property type="entry name" value="Helicase_ATP-bd"/>
</dbReference>
<dbReference type="Gene3D" id="3.40.50.300">
    <property type="entry name" value="P-loop containing nucleotide triphosphate hydrolases"/>
    <property type="match status" value="2"/>
</dbReference>
<dbReference type="PROSITE" id="PS51192">
    <property type="entry name" value="HELICASE_ATP_BIND_1"/>
    <property type="match status" value="1"/>
</dbReference>
<dbReference type="InterPro" id="IPR012541">
    <property type="entry name" value="DBP10_C"/>
</dbReference>
<evidence type="ECO:0000259" key="15">
    <source>
        <dbReference type="PROSITE" id="PS51192"/>
    </source>
</evidence>
<accession>A0A167PL54</accession>
<keyword evidence="7" id="KW-0378">Hydrolase</keyword>
<evidence type="ECO:0000256" key="14">
    <source>
        <dbReference type="SAM" id="MobiDB-lite"/>
    </source>
</evidence>
<evidence type="ECO:0000256" key="8">
    <source>
        <dbReference type="ARBA" id="ARBA00022806"/>
    </source>
</evidence>
<evidence type="ECO:0000256" key="13">
    <source>
        <dbReference type="PROSITE-ProRule" id="PRU00552"/>
    </source>
</evidence>
<dbReference type="PROSITE" id="PS00039">
    <property type="entry name" value="DEAD_ATP_HELICASE"/>
    <property type="match status" value="1"/>
</dbReference>
<dbReference type="PANTHER" id="PTHR47959:SF8">
    <property type="entry name" value="RNA HELICASE"/>
    <property type="match status" value="1"/>
</dbReference>
<feature type="region of interest" description="Disordered" evidence="14">
    <location>
        <begin position="1"/>
        <end position="69"/>
    </location>
</feature>
<keyword evidence="5" id="KW-0690">Ribosome biogenesis</keyword>
<feature type="short sequence motif" description="Q motif" evidence="13">
    <location>
        <begin position="112"/>
        <end position="140"/>
    </location>
</feature>
<dbReference type="Pfam" id="PF08147">
    <property type="entry name" value="DBP10CT"/>
    <property type="match status" value="1"/>
</dbReference>
<dbReference type="GO" id="GO:0005829">
    <property type="term" value="C:cytosol"/>
    <property type="evidence" value="ECO:0007669"/>
    <property type="project" value="TreeGrafter"/>
</dbReference>
<feature type="compositionally biased region" description="Acidic residues" evidence="14">
    <location>
        <begin position="679"/>
        <end position="688"/>
    </location>
</feature>
<evidence type="ECO:0000256" key="3">
    <source>
        <dbReference type="ARBA" id="ARBA00010379"/>
    </source>
</evidence>
<evidence type="ECO:0000256" key="2">
    <source>
        <dbReference type="ARBA" id="ARBA00004123"/>
    </source>
</evidence>
<feature type="region of interest" description="Disordered" evidence="14">
    <location>
        <begin position="679"/>
        <end position="698"/>
    </location>
</feature>
<feature type="region of interest" description="Disordered" evidence="14">
    <location>
        <begin position="746"/>
        <end position="769"/>
    </location>
</feature>
<dbReference type="InterPro" id="IPR050079">
    <property type="entry name" value="DEAD_box_RNA_helicase"/>
</dbReference>
<dbReference type="OrthoDB" id="10261375at2759"/>
<keyword evidence="10" id="KW-0694">RNA-binding</keyword>